<dbReference type="InterPro" id="IPR004045">
    <property type="entry name" value="Glutathione_S-Trfase_N"/>
</dbReference>
<dbReference type="Gene3D" id="1.20.1050.10">
    <property type="match status" value="1"/>
</dbReference>
<dbReference type="GO" id="GO:0004364">
    <property type="term" value="F:glutathione transferase activity"/>
    <property type="evidence" value="ECO:0007669"/>
    <property type="project" value="TreeGrafter"/>
</dbReference>
<dbReference type="RefSeq" id="WP_165892976.1">
    <property type="nucleotide sequence ID" value="NZ_JAAPAP010000009.1"/>
</dbReference>
<comment type="caution">
    <text evidence="2">The sequence shown here is derived from an EMBL/GenBank/DDBJ whole genome shotgun (WGS) entry which is preliminary data.</text>
</comment>
<dbReference type="InterPro" id="IPR036249">
    <property type="entry name" value="Thioredoxin-like_sf"/>
</dbReference>
<dbReference type="InterPro" id="IPR036282">
    <property type="entry name" value="Glutathione-S-Trfase_C_sf"/>
</dbReference>
<dbReference type="PANTHER" id="PTHR42673">
    <property type="entry name" value="MALEYLACETOACETATE ISOMERASE"/>
    <property type="match status" value="1"/>
</dbReference>
<name>A0AA44C738_9GAMM</name>
<sequence length="214" mass="23832">MSLTLIIGNKNYSSWSMRAALVLELTEEPYAEVRIPLYQQASRARLLSHSPTGKVPVLLTEEGPIWDSLAIAEYLAETYGECHLWPRGEYARAVARSVCAEMHSGFAALRSHLPMDLRRQPKPLALPLPATVQEDIGRICALWADCRQHFGADGAFLFGHAGIADAFYAPVAARLRGYAVALPEPAAAYVETLYQWPAFQRWYQAALQETETIE</sequence>
<evidence type="ECO:0000313" key="2">
    <source>
        <dbReference type="EMBL" id="NHN78185.1"/>
    </source>
</evidence>
<dbReference type="Gene3D" id="3.40.30.10">
    <property type="entry name" value="Glutaredoxin"/>
    <property type="match status" value="1"/>
</dbReference>
<dbReference type="GO" id="GO:0006559">
    <property type="term" value="P:L-phenylalanine catabolic process"/>
    <property type="evidence" value="ECO:0007669"/>
    <property type="project" value="TreeGrafter"/>
</dbReference>
<dbReference type="CDD" id="cd03194">
    <property type="entry name" value="GST_C_3"/>
    <property type="match status" value="1"/>
</dbReference>
<dbReference type="GO" id="GO:0016034">
    <property type="term" value="F:maleylacetoacetate isomerase activity"/>
    <property type="evidence" value="ECO:0007669"/>
    <property type="project" value="TreeGrafter"/>
</dbReference>
<organism evidence="2 3">
    <name type="scientific">Azotobacter chroococcum</name>
    <dbReference type="NCBI Taxonomy" id="353"/>
    <lineage>
        <taxon>Bacteria</taxon>
        <taxon>Pseudomonadati</taxon>
        <taxon>Pseudomonadota</taxon>
        <taxon>Gammaproteobacteria</taxon>
        <taxon>Pseudomonadales</taxon>
        <taxon>Pseudomonadaceae</taxon>
        <taxon>Azotobacter</taxon>
    </lineage>
</organism>
<dbReference type="PROSITE" id="PS50404">
    <property type="entry name" value="GST_NTER"/>
    <property type="match status" value="1"/>
</dbReference>
<dbReference type="PANTHER" id="PTHR42673:SF4">
    <property type="entry name" value="MALEYLACETOACETATE ISOMERASE"/>
    <property type="match status" value="1"/>
</dbReference>
<dbReference type="GO" id="GO:0006749">
    <property type="term" value="P:glutathione metabolic process"/>
    <property type="evidence" value="ECO:0007669"/>
    <property type="project" value="TreeGrafter"/>
</dbReference>
<evidence type="ECO:0000313" key="3">
    <source>
        <dbReference type="Proteomes" id="UP000736384"/>
    </source>
</evidence>
<dbReference type="SFLD" id="SFLDS00019">
    <property type="entry name" value="Glutathione_Transferase_(cytos"/>
    <property type="match status" value="1"/>
</dbReference>
<dbReference type="AlphaFoldDB" id="A0AA44C738"/>
<dbReference type="CDD" id="cd03043">
    <property type="entry name" value="GST_N_1"/>
    <property type="match status" value="1"/>
</dbReference>
<dbReference type="SUPFAM" id="SSF47616">
    <property type="entry name" value="GST C-terminal domain-like"/>
    <property type="match status" value="1"/>
</dbReference>
<dbReference type="InterPro" id="IPR040079">
    <property type="entry name" value="Glutathione_S-Trfase"/>
</dbReference>
<accession>A0AA44C738</accession>
<gene>
    <name evidence="2" type="ORF">HA520_13010</name>
</gene>
<protein>
    <submittedName>
        <fullName evidence="2">Glutathione S-transferase family protein</fullName>
    </submittedName>
</protein>
<proteinExistence type="predicted"/>
<feature type="domain" description="GST N-terminal" evidence="1">
    <location>
        <begin position="3"/>
        <end position="83"/>
    </location>
</feature>
<dbReference type="EMBL" id="JAAPAP010000009">
    <property type="protein sequence ID" value="NHN78185.1"/>
    <property type="molecule type" value="Genomic_DNA"/>
</dbReference>
<dbReference type="Proteomes" id="UP000736384">
    <property type="component" value="Unassembled WGS sequence"/>
</dbReference>
<reference evidence="2" key="1">
    <citation type="submission" date="2020-03" db="EMBL/GenBank/DDBJ databases">
        <title>Genome assembly of Azotobacter chroococcum W5.</title>
        <authorList>
            <person name="Kannepalli A."/>
        </authorList>
    </citation>
    <scope>NUCLEOTIDE SEQUENCE</scope>
    <source>
        <strain evidence="2">W5</strain>
    </source>
</reference>
<dbReference type="Pfam" id="PF13409">
    <property type="entry name" value="GST_N_2"/>
    <property type="match status" value="1"/>
</dbReference>
<dbReference type="SUPFAM" id="SSF52833">
    <property type="entry name" value="Thioredoxin-like"/>
    <property type="match status" value="1"/>
</dbReference>
<evidence type="ECO:0000259" key="1">
    <source>
        <dbReference type="PROSITE" id="PS50404"/>
    </source>
</evidence>